<dbReference type="KEGG" id="acou:A5CBH24_05080"/>
<protein>
    <submittedName>
        <fullName evidence="2">Cyclic nucleotide-binding protein</fullName>
    </submittedName>
</protein>
<gene>
    <name evidence="2" type="ORF">A5CBH24_05080</name>
</gene>
<name>A0A4Y1WR91_9BACT</name>
<reference evidence="3" key="1">
    <citation type="submission" date="2019-06" db="EMBL/GenBank/DDBJ databases">
        <title>Alistipes onderdonkii subsp. vulgaris subsp. nov., Alistipes dispar sp. nov. and Alistipes communis sp. nov., isolated from human faeces, and creation of Alistipes onderdonkii subsp. onderdonkii subsp. nov.</title>
        <authorList>
            <person name="Sakamoto M."/>
            <person name="Ikeyama N."/>
            <person name="Ogata Y."/>
            <person name="Suda W."/>
            <person name="Iino T."/>
            <person name="Hattori M."/>
            <person name="Ohkuma M."/>
        </authorList>
    </citation>
    <scope>NUCLEOTIDE SEQUENCE [LARGE SCALE GENOMIC DNA]</scope>
    <source>
        <strain evidence="3">5CBH24</strain>
    </source>
</reference>
<sequence length="189" mass="21643">MDIREIIDRIYRMPESSAVRLAACMSSLSRPRGYCVLEAGRVEPNLFFIGRGIARACISADGKKVTFWIGAEGSALISLKSYVDDEPGYETVELMEDSLLYVLKRSDLERFLAEDIHIANWARRFAESEFLRTEQKLIPMLFLPAARRYETLLRERPELLRRVPLETLASYLGITPVSLSRIRARVKSK</sequence>
<evidence type="ECO:0000313" key="3">
    <source>
        <dbReference type="Proteomes" id="UP000318946"/>
    </source>
</evidence>
<dbReference type="InterPro" id="IPR014710">
    <property type="entry name" value="RmlC-like_jellyroll"/>
</dbReference>
<organism evidence="2 3">
    <name type="scientific">Alistipes communis</name>
    <dbReference type="NCBI Taxonomy" id="2585118"/>
    <lineage>
        <taxon>Bacteria</taxon>
        <taxon>Pseudomonadati</taxon>
        <taxon>Bacteroidota</taxon>
        <taxon>Bacteroidia</taxon>
        <taxon>Bacteroidales</taxon>
        <taxon>Rikenellaceae</taxon>
        <taxon>Alistipes</taxon>
    </lineage>
</organism>
<evidence type="ECO:0000313" key="2">
    <source>
        <dbReference type="EMBL" id="BBL03195.1"/>
    </source>
</evidence>
<evidence type="ECO:0000259" key="1">
    <source>
        <dbReference type="PROSITE" id="PS50042"/>
    </source>
</evidence>
<dbReference type="Proteomes" id="UP000318946">
    <property type="component" value="Chromosome"/>
</dbReference>
<dbReference type="PROSITE" id="PS50042">
    <property type="entry name" value="CNMP_BINDING_3"/>
    <property type="match status" value="1"/>
</dbReference>
<dbReference type="SUPFAM" id="SSF51206">
    <property type="entry name" value="cAMP-binding domain-like"/>
    <property type="match status" value="1"/>
</dbReference>
<dbReference type="AlphaFoldDB" id="A0A4Y1WR91"/>
<keyword evidence="3" id="KW-1185">Reference proteome</keyword>
<dbReference type="Gene3D" id="2.60.120.10">
    <property type="entry name" value="Jelly Rolls"/>
    <property type="match status" value="1"/>
</dbReference>
<dbReference type="InterPro" id="IPR000595">
    <property type="entry name" value="cNMP-bd_dom"/>
</dbReference>
<accession>A0A4Y1WR91</accession>
<dbReference type="GeneID" id="78341221"/>
<dbReference type="OrthoDB" id="680421at2"/>
<dbReference type="RefSeq" id="WP_141412103.1">
    <property type="nucleotide sequence ID" value="NZ_AP019735.1"/>
</dbReference>
<dbReference type="Pfam" id="PF00027">
    <property type="entry name" value="cNMP_binding"/>
    <property type="match status" value="1"/>
</dbReference>
<proteinExistence type="predicted"/>
<dbReference type="InterPro" id="IPR018490">
    <property type="entry name" value="cNMP-bd_dom_sf"/>
</dbReference>
<dbReference type="EMBL" id="AP019735">
    <property type="protein sequence ID" value="BBL03195.1"/>
    <property type="molecule type" value="Genomic_DNA"/>
</dbReference>
<feature type="domain" description="Cyclic nucleotide-binding" evidence="1">
    <location>
        <begin position="9"/>
        <end position="112"/>
    </location>
</feature>